<dbReference type="PANTHER" id="PTHR13935:SF133">
    <property type="entry name" value="ACHAETE-SCUTE HOMOLOG 1B"/>
    <property type="match status" value="1"/>
</dbReference>
<dbReference type="Pfam" id="PF00010">
    <property type="entry name" value="HLH"/>
    <property type="match status" value="1"/>
</dbReference>
<evidence type="ECO:0000256" key="5">
    <source>
        <dbReference type="ARBA" id="ARBA00023242"/>
    </source>
</evidence>
<evidence type="ECO:0000256" key="3">
    <source>
        <dbReference type="ARBA" id="ARBA00022902"/>
    </source>
</evidence>
<dbReference type="Proteomes" id="UP000327493">
    <property type="component" value="Chromosome 8"/>
</dbReference>
<dbReference type="EMBL" id="VOFY01000008">
    <property type="protein sequence ID" value="KAA8590475.1"/>
    <property type="molecule type" value="Genomic_DNA"/>
</dbReference>
<evidence type="ECO:0000256" key="1">
    <source>
        <dbReference type="ARBA" id="ARBA00004123"/>
    </source>
</evidence>
<dbReference type="GO" id="GO:0046983">
    <property type="term" value="F:protein dimerization activity"/>
    <property type="evidence" value="ECO:0007669"/>
    <property type="project" value="InterPro"/>
</dbReference>
<sequence length="492" mass="54418">MYLFVVQQTICGGEAKLMGVELRGLLLVVELEKGGAQLSPGVVLPGDSELVLAHIVQALVLAGLHLLYEPAGKLGLGKAERKHNRLGRSRSLRSWWCGSSELLGGFYKSPARGTAVRSTRLRPRQPSQTYMVMNSWCLIITHVGRAWFSPEEELFNHQLAGNASLPELDTVQLQLPFSAARGRTPFESTNGPSTPGATRLARGSRRAEESHSGGGASRRSVRLQKRVGGVGVGARVEKEECCQSLGQIGSWSKQSRETWTRVSHTVPTRRTRELYTANLIHLFRRTVSEMETTTITTTHTAFTFGLTERHASLSLHAPAQDCAVPAAHPNTNAAGFQSKTKVLKRQRSSSPELLRCKRRLSFNGLGYSIPQQQPVAVARRNERERNRVKQVNMGFQTLRQHVPNGAANKKMSKVETLRSAVEYIRALQQLLDEHDAVSAAFQCGLPSPTISNSYSADPESPHSTYSSDEGSYEPLSSEEQELLDFTTWFDRY</sequence>
<proteinExistence type="predicted"/>
<dbReference type="GO" id="GO:0030182">
    <property type="term" value="P:neuron differentiation"/>
    <property type="evidence" value="ECO:0007669"/>
    <property type="project" value="TreeGrafter"/>
</dbReference>
<keyword evidence="4" id="KW-0238">DNA-binding</keyword>
<organism evidence="8 9">
    <name type="scientific">Etheostoma spectabile</name>
    <name type="common">orangethroat darter</name>
    <dbReference type="NCBI Taxonomy" id="54343"/>
    <lineage>
        <taxon>Eukaryota</taxon>
        <taxon>Metazoa</taxon>
        <taxon>Chordata</taxon>
        <taxon>Craniata</taxon>
        <taxon>Vertebrata</taxon>
        <taxon>Euteleostomi</taxon>
        <taxon>Actinopterygii</taxon>
        <taxon>Neopterygii</taxon>
        <taxon>Teleostei</taxon>
        <taxon>Neoteleostei</taxon>
        <taxon>Acanthomorphata</taxon>
        <taxon>Eupercaria</taxon>
        <taxon>Perciformes</taxon>
        <taxon>Percoidei</taxon>
        <taxon>Percidae</taxon>
        <taxon>Etheostomatinae</taxon>
        <taxon>Etheostoma</taxon>
    </lineage>
</organism>
<comment type="subunit">
    <text evidence="2">Efficient DNA binding requires dimerization with another bHLH protein.</text>
</comment>
<feature type="domain" description="BHLH" evidence="7">
    <location>
        <begin position="375"/>
        <end position="427"/>
    </location>
</feature>
<dbReference type="FunFam" id="4.10.280.10:FF:000029">
    <property type="entry name" value="Achaete-scute family bHLH transcription factor 1"/>
    <property type="match status" value="1"/>
</dbReference>
<feature type="compositionally biased region" description="Polar residues" evidence="6">
    <location>
        <begin position="186"/>
        <end position="196"/>
    </location>
</feature>
<keyword evidence="9" id="KW-1185">Reference proteome</keyword>
<dbReference type="GO" id="GO:0000981">
    <property type="term" value="F:DNA-binding transcription factor activity, RNA polymerase II-specific"/>
    <property type="evidence" value="ECO:0007669"/>
    <property type="project" value="TreeGrafter"/>
</dbReference>
<dbReference type="InterPro" id="IPR011598">
    <property type="entry name" value="bHLH_dom"/>
</dbReference>
<dbReference type="GO" id="GO:0007423">
    <property type="term" value="P:sensory organ development"/>
    <property type="evidence" value="ECO:0007669"/>
    <property type="project" value="TreeGrafter"/>
</dbReference>
<dbReference type="SMART" id="SM00353">
    <property type="entry name" value="HLH"/>
    <property type="match status" value="1"/>
</dbReference>
<keyword evidence="5" id="KW-0539">Nucleus</keyword>
<gene>
    <name evidence="8" type="ORF">FQN60_014409</name>
</gene>
<dbReference type="Gene3D" id="4.10.280.10">
    <property type="entry name" value="Helix-loop-helix DNA-binding domain"/>
    <property type="match status" value="1"/>
</dbReference>
<dbReference type="AlphaFoldDB" id="A0A5J5DCA8"/>
<dbReference type="GO" id="GO:0021575">
    <property type="term" value="P:hindbrain morphogenesis"/>
    <property type="evidence" value="ECO:0007669"/>
    <property type="project" value="UniProtKB-ARBA"/>
</dbReference>
<evidence type="ECO:0000313" key="8">
    <source>
        <dbReference type="EMBL" id="KAA8590475.1"/>
    </source>
</evidence>
<dbReference type="InterPro" id="IPR015660">
    <property type="entry name" value="MASH1/Ascl1a-like"/>
</dbReference>
<dbReference type="GO" id="GO:0045944">
    <property type="term" value="P:positive regulation of transcription by RNA polymerase II"/>
    <property type="evidence" value="ECO:0007669"/>
    <property type="project" value="TreeGrafter"/>
</dbReference>
<comment type="caution">
    <text evidence="8">The sequence shown here is derived from an EMBL/GenBank/DDBJ whole genome shotgun (WGS) entry which is preliminary data.</text>
</comment>
<dbReference type="PROSITE" id="PS50888">
    <property type="entry name" value="BHLH"/>
    <property type="match status" value="1"/>
</dbReference>
<evidence type="ECO:0000256" key="4">
    <source>
        <dbReference type="ARBA" id="ARBA00023125"/>
    </source>
</evidence>
<dbReference type="GO" id="GO:0000977">
    <property type="term" value="F:RNA polymerase II transcription regulatory region sequence-specific DNA binding"/>
    <property type="evidence" value="ECO:0007669"/>
    <property type="project" value="TreeGrafter"/>
</dbReference>
<protein>
    <recommendedName>
        <fullName evidence="7">BHLH domain-containing protein</fullName>
    </recommendedName>
</protein>
<evidence type="ECO:0000259" key="7">
    <source>
        <dbReference type="PROSITE" id="PS50888"/>
    </source>
</evidence>
<keyword evidence="3" id="KW-0524">Neurogenesis</keyword>
<dbReference type="GO" id="GO:0050767">
    <property type="term" value="P:regulation of neurogenesis"/>
    <property type="evidence" value="ECO:0007669"/>
    <property type="project" value="TreeGrafter"/>
</dbReference>
<evidence type="ECO:0000313" key="9">
    <source>
        <dbReference type="Proteomes" id="UP000327493"/>
    </source>
</evidence>
<feature type="compositionally biased region" description="Polar residues" evidence="6">
    <location>
        <begin position="451"/>
        <end position="469"/>
    </location>
</feature>
<comment type="subcellular location">
    <subcellularLocation>
        <location evidence="1">Nucleus</location>
    </subcellularLocation>
</comment>
<evidence type="ECO:0000256" key="2">
    <source>
        <dbReference type="ARBA" id="ARBA00011571"/>
    </source>
</evidence>
<dbReference type="InterPro" id="IPR036638">
    <property type="entry name" value="HLH_DNA-bd_sf"/>
</dbReference>
<dbReference type="SUPFAM" id="SSF47459">
    <property type="entry name" value="HLH, helix-loop-helix DNA-binding domain"/>
    <property type="match status" value="1"/>
</dbReference>
<name>A0A5J5DCA8_9PERO</name>
<dbReference type="PANTHER" id="PTHR13935">
    <property type="entry name" value="ACHAETE-SCUTE TRANSCRIPTION FACTOR-RELATED"/>
    <property type="match status" value="1"/>
</dbReference>
<evidence type="ECO:0000256" key="6">
    <source>
        <dbReference type="SAM" id="MobiDB-lite"/>
    </source>
</evidence>
<dbReference type="GO" id="GO:0090575">
    <property type="term" value="C:RNA polymerase II transcription regulator complex"/>
    <property type="evidence" value="ECO:0007669"/>
    <property type="project" value="TreeGrafter"/>
</dbReference>
<dbReference type="CDD" id="cd19742">
    <property type="entry name" value="bHLH_TS_ASCL1_Mash1"/>
    <property type="match status" value="1"/>
</dbReference>
<reference evidence="8 9" key="1">
    <citation type="submission" date="2019-08" db="EMBL/GenBank/DDBJ databases">
        <title>A chromosome-level genome assembly, high-density linkage maps, and genome scans reveal the genomic architecture of hybrid incompatibilities underlying speciation via character displacement in darters (Percidae: Etheostominae).</title>
        <authorList>
            <person name="Moran R.L."/>
            <person name="Catchen J.M."/>
            <person name="Fuller R.C."/>
        </authorList>
    </citation>
    <scope>NUCLEOTIDE SEQUENCE [LARGE SCALE GENOMIC DNA]</scope>
    <source>
        <strain evidence="8">EspeVRDwgs_2016</strain>
        <tissue evidence="8">Muscle</tissue>
    </source>
</reference>
<accession>A0A5J5DCA8</accession>
<feature type="region of interest" description="Disordered" evidence="6">
    <location>
        <begin position="451"/>
        <end position="479"/>
    </location>
</feature>
<feature type="region of interest" description="Disordered" evidence="6">
    <location>
        <begin position="182"/>
        <end position="222"/>
    </location>
</feature>